<dbReference type="AlphaFoldDB" id="A0A1H3ZNW9"/>
<reference evidence="1 2" key="1">
    <citation type="submission" date="2016-10" db="EMBL/GenBank/DDBJ databases">
        <authorList>
            <person name="de Groot N.N."/>
        </authorList>
    </citation>
    <scope>NUCLEOTIDE SEQUENCE [LARGE SCALE GENOMIC DNA]</scope>
    <source>
        <strain evidence="1 2">DSM 23581</strain>
    </source>
</reference>
<keyword evidence="2" id="KW-1185">Reference proteome</keyword>
<evidence type="ECO:0000313" key="2">
    <source>
        <dbReference type="Proteomes" id="UP000198820"/>
    </source>
</evidence>
<accession>A0A1H3ZNW9</accession>
<proteinExistence type="predicted"/>
<sequence>MTLIPCVRYFVYFMKTKFNIMKTNITTLFLLLFGTALFAQSSKVLPKEVQIKMALQVAPEESQANATVYGYDQKGELILLKKGTNNLICLADNPNKEGVKIDCYSTKLEPFMSRGRDLKNEGKSVTEIRDIRKKEVEAGKLQMPDEPSMLYVFTGDDKNLNPETGHLKDGKFRYVIYIPYATVEETGIPAKPHAPGMPWLMDPGTHRAHIMVSTPH</sequence>
<protein>
    <submittedName>
        <fullName evidence="1">Uncharacterized protein</fullName>
    </submittedName>
</protein>
<evidence type="ECO:0000313" key="1">
    <source>
        <dbReference type="EMBL" id="SEA25111.1"/>
    </source>
</evidence>
<name>A0A1H3ZNW9_9FLAO</name>
<dbReference type="Proteomes" id="UP000198820">
    <property type="component" value="Unassembled WGS sequence"/>
</dbReference>
<dbReference type="EMBL" id="FNQF01000004">
    <property type="protein sequence ID" value="SEA25111.1"/>
    <property type="molecule type" value="Genomic_DNA"/>
</dbReference>
<dbReference type="STRING" id="908615.SAMN05421540_104141"/>
<organism evidence="1 2">
    <name type="scientific">Psychroflexus halocasei</name>
    <dbReference type="NCBI Taxonomy" id="908615"/>
    <lineage>
        <taxon>Bacteria</taxon>
        <taxon>Pseudomonadati</taxon>
        <taxon>Bacteroidota</taxon>
        <taxon>Flavobacteriia</taxon>
        <taxon>Flavobacteriales</taxon>
        <taxon>Flavobacteriaceae</taxon>
        <taxon>Psychroflexus</taxon>
    </lineage>
</organism>
<gene>
    <name evidence="1" type="ORF">SAMN05421540_104141</name>
</gene>